<evidence type="ECO:0000313" key="1">
    <source>
        <dbReference type="EMBL" id="DAD76422.1"/>
    </source>
</evidence>
<name>A0A8S5M2K5_9CAUD</name>
<sequence length="135" mass="16420">MNNQYFVIFKCREKMRIKTYEFKTRRDALDYFRLFYEPDSEDLYYSIIVSEFDAHQKIERLLALLTFVERNTNGDTVRKDWRNWDIGRVTIYETHEFDGDSITQGIITEIHSDHAILTADDMHIWIDDDTQFMFR</sequence>
<accession>A0A8S5M2K5</accession>
<proteinExistence type="predicted"/>
<organism evidence="1">
    <name type="scientific">Siphoviridae sp. ctP6p7</name>
    <dbReference type="NCBI Taxonomy" id="2826319"/>
    <lineage>
        <taxon>Viruses</taxon>
        <taxon>Duplodnaviria</taxon>
        <taxon>Heunggongvirae</taxon>
        <taxon>Uroviricota</taxon>
        <taxon>Caudoviricetes</taxon>
    </lineage>
</organism>
<reference evidence="1" key="1">
    <citation type="journal article" date="2021" name="Proc. Natl. Acad. Sci. U.S.A.">
        <title>A Catalog of Tens of Thousands of Viruses from Human Metagenomes Reveals Hidden Associations with Chronic Diseases.</title>
        <authorList>
            <person name="Tisza M.J."/>
            <person name="Buck C.B."/>
        </authorList>
    </citation>
    <scope>NUCLEOTIDE SEQUENCE</scope>
    <source>
        <strain evidence="1">CtP6p7</strain>
    </source>
</reference>
<protein>
    <submittedName>
        <fullName evidence="1">Uncharacterized protein</fullName>
    </submittedName>
</protein>
<dbReference type="EMBL" id="BK014800">
    <property type="protein sequence ID" value="DAD76422.1"/>
    <property type="molecule type" value="Genomic_DNA"/>
</dbReference>